<evidence type="ECO:0000256" key="5">
    <source>
        <dbReference type="ARBA" id="ARBA00022801"/>
    </source>
</evidence>
<evidence type="ECO:0000256" key="3">
    <source>
        <dbReference type="ARBA" id="ARBA00013208"/>
    </source>
</evidence>
<dbReference type="InterPro" id="IPR019758">
    <property type="entry name" value="Pept_S26A_signal_pept_1_CS"/>
</dbReference>
<dbReference type="InterPro" id="IPR036286">
    <property type="entry name" value="LexA/Signal_pep-like_sf"/>
</dbReference>
<feature type="active site" evidence="6">
    <location>
        <position position="33"/>
    </location>
</feature>
<evidence type="ECO:0000256" key="7">
    <source>
        <dbReference type="RuleBase" id="RU362042"/>
    </source>
</evidence>
<dbReference type="GO" id="GO:0004252">
    <property type="term" value="F:serine-type endopeptidase activity"/>
    <property type="evidence" value="ECO:0007669"/>
    <property type="project" value="InterPro"/>
</dbReference>
<keyword evidence="5 7" id="KW-0378">Hydrolase</keyword>
<dbReference type="GO" id="GO:0006465">
    <property type="term" value="P:signal peptide processing"/>
    <property type="evidence" value="ECO:0007669"/>
    <property type="project" value="InterPro"/>
</dbReference>
<feature type="domain" description="Peptidase S26" evidence="8">
    <location>
        <begin position="8"/>
        <end position="196"/>
    </location>
</feature>
<comment type="similarity">
    <text evidence="2 7">Belongs to the peptidase S26 family.</text>
</comment>
<feature type="active site" evidence="6">
    <location>
        <position position="90"/>
    </location>
</feature>
<reference evidence="9 10" key="1">
    <citation type="journal article" date="2016" name="Nat. Commun.">
        <title>Thousands of microbial genomes shed light on interconnected biogeochemical processes in an aquifer system.</title>
        <authorList>
            <person name="Anantharaman K."/>
            <person name="Brown C.T."/>
            <person name="Hug L.A."/>
            <person name="Sharon I."/>
            <person name="Castelle C.J."/>
            <person name="Probst A.J."/>
            <person name="Thomas B.C."/>
            <person name="Singh A."/>
            <person name="Wilkins M.J."/>
            <person name="Karaoz U."/>
            <person name="Brodie E.L."/>
            <person name="Williams K.H."/>
            <person name="Hubbard S.S."/>
            <person name="Banfield J.F."/>
        </authorList>
    </citation>
    <scope>NUCLEOTIDE SEQUENCE [LARGE SCALE GENOMIC DNA]</scope>
</reference>
<dbReference type="SUPFAM" id="SSF51306">
    <property type="entry name" value="LexA/Signal peptidase"/>
    <property type="match status" value="1"/>
</dbReference>
<evidence type="ECO:0000313" key="10">
    <source>
        <dbReference type="Proteomes" id="UP000179076"/>
    </source>
</evidence>
<protein>
    <recommendedName>
        <fullName evidence="4 7">Signal peptidase I</fullName>
        <ecNumber evidence="3 7">3.4.21.89</ecNumber>
    </recommendedName>
</protein>
<dbReference type="NCBIfam" id="TIGR02227">
    <property type="entry name" value="sigpep_I_bact"/>
    <property type="match status" value="1"/>
</dbReference>
<comment type="caution">
    <text evidence="9">The sequence shown here is derived from an EMBL/GenBank/DDBJ whole genome shotgun (WGS) entry which is preliminary data.</text>
</comment>
<dbReference type="PRINTS" id="PR00727">
    <property type="entry name" value="LEADERPTASE"/>
</dbReference>
<dbReference type="Pfam" id="PF10502">
    <property type="entry name" value="Peptidase_S26"/>
    <property type="match status" value="1"/>
</dbReference>
<keyword evidence="7" id="KW-0645">Protease</keyword>
<dbReference type="InterPro" id="IPR019757">
    <property type="entry name" value="Pept_S26A_signal_pept_1_Lys-AS"/>
</dbReference>
<dbReference type="Proteomes" id="UP000179076">
    <property type="component" value="Unassembled WGS sequence"/>
</dbReference>
<accession>A0A1F6UZC9</accession>
<sequence length="198" mass="21995">MPGLAGFMMIPLLFVIFAIRSFAYEPYRFPSASMMPTVQPGAFMVAQKFGYGHYGSFGVSVLRTSITAEIKRGDIIVFDFPGDLSIQYAKRIIGLPGDAIEYRGRQLTINGERVVSEATGQRFSAEANITYEVFQETLAGQTYQVAYKNGVSSSHFSATVPAASYFVLGDNRDRSNDSRYWGFVPARNVIGRVVHIFR</sequence>
<dbReference type="PANTHER" id="PTHR43390:SF1">
    <property type="entry name" value="CHLOROPLAST PROCESSING PEPTIDASE"/>
    <property type="match status" value="1"/>
</dbReference>
<dbReference type="EMBL" id="MFSP01000169">
    <property type="protein sequence ID" value="OGI62758.1"/>
    <property type="molecule type" value="Genomic_DNA"/>
</dbReference>
<dbReference type="CDD" id="cd06530">
    <property type="entry name" value="S26_SPase_I"/>
    <property type="match status" value="1"/>
</dbReference>
<proteinExistence type="inferred from homology"/>
<dbReference type="InterPro" id="IPR000223">
    <property type="entry name" value="Pept_S26A_signal_pept_1"/>
</dbReference>
<evidence type="ECO:0000256" key="2">
    <source>
        <dbReference type="ARBA" id="ARBA00009370"/>
    </source>
</evidence>
<evidence type="ECO:0000259" key="8">
    <source>
        <dbReference type="Pfam" id="PF10502"/>
    </source>
</evidence>
<comment type="catalytic activity">
    <reaction evidence="1 7">
        <text>Cleavage of hydrophobic, N-terminal signal or leader sequences from secreted and periplasmic proteins.</text>
        <dbReference type="EC" id="3.4.21.89"/>
    </reaction>
</comment>
<name>A0A1F6UZC9_9PROT</name>
<evidence type="ECO:0000256" key="4">
    <source>
        <dbReference type="ARBA" id="ARBA00019232"/>
    </source>
</evidence>
<evidence type="ECO:0000313" key="9">
    <source>
        <dbReference type="EMBL" id="OGI62758.1"/>
    </source>
</evidence>
<dbReference type="GO" id="GO:0016020">
    <property type="term" value="C:membrane"/>
    <property type="evidence" value="ECO:0007669"/>
    <property type="project" value="UniProtKB-SubCell"/>
</dbReference>
<dbReference type="EC" id="3.4.21.89" evidence="3 7"/>
<evidence type="ECO:0000256" key="1">
    <source>
        <dbReference type="ARBA" id="ARBA00000677"/>
    </source>
</evidence>
<evidence type="ECO:0000256" key="6">
    <source>
        <dbReference type="PIRSR" id="PIRSR600223-1"/>
    </source>
</evidence>
<dbReference type="PROSITE" id="PS00761">
    <property type="entry name" value="SPASE_I_3"/>
    <property type="match status" value="1"/>
</dbReference>
<dbReference type="InterPro" id="IPR019533">
    <property type="entry name" value="Peptidase_S26"/>
</dbReference>
<organism evidence="9 10">
    <name type="scientific">Candidatus Muproteobacteria bacterium RBG_16_60_9</name>
    <dbReference type="NCBI Taxonomy" id="1817755"/>
    <lineage>
        <taxon>Bacteria</taxon>
        <taxon>Pseudomonadati</taxon>
        <taxon>Pseudomonadota</taxon>
        <taxon>Candidatus Muproteobacteria</taxon>
    </lineage>
</organism>
<dbReference type="AlphaFoldDB" id="A0A1F6UZC9"/>
<dbReference type="Gene3D" id="2.10.109.10">
    <property type="entry name" value="Umud Fragment, subunit A"/>
    <property type="match status" value="1"/>
</dbReference>
<dbReference type="GO" id="GO:0009003">
    <property type="term" value="F:signal peptidase activity"/>
    <property type="evidence" value="ECO:0007669"/>
    <property type="project" value="UniProtKB-EC"/>
</dbReference>
<dbReference type="PROSITE" id="PS00760">
    <property type="entry name" value="SPASE_I_2"/>
    <property type="match status" value="1"/>
</dbReference>
<comment type="subcellular location">
    <subcellularLocation>
        <location evidence="7">Membrane</location>
        <topology evidence="7">Single-pass type II membrane protein</topology>
    </subcellularLocation>
</comment>
<gene>
    <name evidence="9" type="ORF">A2W18_11120</name>
</gene>
<dbReference type="PANTHER" id="PTHR43390">
    <property type="entry name" value="SIGNAL PEPTIDASE I"/>
    <property type="match status" value="1"/>
</dbReference>